<proteinExistence type="predicted"/>
<reference evidence="1" key="1">
    <citation type="journal article" date="2021" name="Proc. Natl. Acad. Sci. U.S.A.">
        <title>A Catalog of Tens of Thousands of Viruses from Human Metagenomes Reveals Hidden Associations with Chronic Diseases.</title>
        <authorList>
            <person name="Tisza M.J."/>
            <person name="Buck C.B."/>
        </authorList>
    </citation>
    <scope>NUCLEOTIDE SEQUENCE</scope>
    <source>
        <strain evidence="1">CtIZM3</strain>
    </source>
</reference>
<accession>A0A8S5T8J7</accession>
<sequence length="38" mass="4594">MTGINFCCQPTKLAFLFAREERPYHRDNDQGYDESYYN</sequence>
<dbReference type="EMBL" id="BK032770">
    <property type="protein sequence ID" value="DAF59448.1"/>
    <property type="molecule type" value="Genomic_DNA"/>
</dbReference>
<protein>
    <submittedName>
        <fullName evidence="1">Uncharacterized protein</fullName>
    </submittedName>
</protein>
<organism evidence="1">
    <name type="scientific">Caudovirales sp. ctIZM3</name>
    <dbReference type="NCBI Taxonomy" id="2827633"/>
    <lineage>
        <taxon>Viruses</taxon>
        <taxon>Duplodnaviria</taxon>
        <taxon>Heunggongvirae</taxon>
        <taxon>Uroviricota</taxon>
        <taxon>Caudoviricetes</taxon>
    </lineage>
</organism>
<evidence type="ECO:0000313" key="1">
    <source>
        <dbReference type="EMBL" id="DAF59448.1"/>
    </source>
</evidence>
<name>A0A8S5T8J7_9CAUD</name>